<keyword evidence="2 9" id="KW-0813">Transport</keyword>
<comment type="subunit">
    <text evidence="9">Part of the protein translocation apparatus. Forms a complex with SecD.</text>
</comment>
<evidence type="ECO:0000313" key="11">
    <source>
        <dbReference type="EMBL" id="MAG17968.1"/>
    </source>
</evidence>
<evidence type="ECO:0000259" key="10">
    <source>
        <dbReference type="Pfam" id="PF02355"/>
    </source>
</evidence>
<feature type="transmembrane region" description="Helical" evidence="9">
    <location>
        <begin position="12"/>
        <end position="33"/>
    </location>
</feature>
<dbReference type="PANTHER" id="PTHR30081:SF8">
    <property type="entry name" value="PROTEIN TRANSLOCASE SUBUNIT SECF"/>
    <property type="match status" value="1"/>
</dbReference>
<evidence type="ECO:0000256" key="2">
    <source>
        <dbReference type="ARBA" id="ARBA00022448"/>
    </source>
</evidence>
<dbReference type="InterPro" id="IPR048634">
    <property type="entry name" value="SecD_SecF_C"/>
</dbReference>
<evidence type="ECO:0000256" key="3">
    <source>
        <dbReference type="ARBA" id="ARBA00022475"/>
    </source>
</evidence>
<organism evidence="11 12">
    <name type="scientific">Candidatus Iainarchaeum sp</name>
    <dbReference type="NCBI Taxonomy" id="3101447"/>
    <lineage>
        <taxon>Archaea</taxon>
        <taxon>Candidatus Iainarchaeota</taxon>
        <taxon>Candidatus Iainarchaeia</taxon>
        <taxon>Candidatus Iainarchaeales</taxon>
        <taxon>Candidatus Iainarchaeaceae</taxon>
        <taxon>Candidatus Iainarchaeum</taxon>
    </lineage>
</organism>
<reference evidence="12" key="1">
    <citation type="submission" date="2017-09" db="EMBL/GenBank/DDBJ databases">
        <title>The Reconstruction of 2,631 Draft Metagenome-Assembled Genomes from the Global Oceans.</title>
        <authorList>
            <person name="Tully B.J."/>
            <person name="Graham E.D."/>
            <person name="Heidelberg J.F."/>
        </authorList>
    </citation>
    <scope>NUCLEOTIDE SEQUENCE [LARGE SCALE GENOMIC DNA]</scope>
</reference>
<dbReference type="InterPro" id="IPR024921">
    <property type="entry name" value="SecF_arc"/>
</dbReference>
<evidence type="ECO:0000256" key="7">
    <source>
        <dbReference type="ARBA" id="ARBA00023010"/>
    </source>
</evidence>
<accession>A0A2D6LPD2</accession>
<evidence type="ECO:0000256" key="4">
    <source>
        <dbReference type="ARBA" id="ARBA00022692"/>
    </source>
</evidence>
<evidence type="ECO:0000313" key="12">
    <source>
        <dbReference type="Proteomes" id="UP000226712"/>
    </source>
</evidence>
<comment type="subcellular location">
    <subcellularLocation>
        <location evidence="1 9">Cell membrane</location>
        <topology evidence="1 9">Multi-pass membrane protein</topology>
    </subcellularLocation>
</comment>
<keyword evidence="5 9" id="KW-0653">Protein transport</keyword>
<comment type="caution">
    <text evidence="11">The sequence shown here is derived from an EMBL/GenBank/DDBJ whole genome shotgun (WGS) entry which is preliminary data.</text>
</comment>
<dbReference type="HAMAP" id="MF_01464_A">
    <property type="entry name" value="SecF_A"/>
    <property type="match status" value="1"/>
</dbReference>
<dbReference type="Proteomes" id="UP000226712">
    <property type="component" value="Unassembled WGS sequence"/>
</dbReference>
<feature type="transmembrane region" description="Helical" evidence="9">
    <location>
        <begin position="288"/>
        <end position="310"/>
    </location>
</feature>
<evidence type="ECO:0000256" key="6">
    <source>
        <dbReference type="ARBA" id="ARBA00022989"/>
    </source>
</evidence>
<dbReference type="GO" id="GO:0006605">
    <property type="term" value="P:protein targeting"/>
    <property type="evidence" value="ECO:0007669"/>
    <property type="project" value="UniProtKB-UniRule"/>
</dbReference>
<gene>
    <name evidence="9" type="primary">secF</name>
    <name evidence="11" type="ORF">CL944_00670</name>
</gene>
<sequence length="353" mass="38874">MNNLYLGDYKRYLLVPAVLFVIFLFLIFIVPGVTQGIDLKGGTSIIVRSDSELNSDLLKPVLEEKYDLAELQLGSVSSPNSFGLFLQFSENSDIAAAQNLLDQANDSLESNPENAKQFALESISYSQKFTQIEDASGLSAQQTVTAADYALTKAEETFNKELQETISETYNLGSELKFQKREIGPSLGENFFSTGITVAIVGLILVIIVVFLFFREFVPSAAIVLAVLFDIAGALALMSIFGIPLSLATIPALLMLIGYSVDTDLMLTTRLMKRREGTVRERAHESMITGLTMTLTTLAALTSMIVLSYFGQIQVIYEISAVLLFGLFADIISTWLMNAPMLLWYVEKKEGSQ</sequence>
<keyword evidence="6 9" id="KW-1133">Transmembrane helix</keyword>
<dbReference type="SUPFAM" id="SSF82866">
    <property type="entry name" value="Multidrug efflux transporter AcrB transmembrane domain"/>
    <property type="match status" value="1"/>
</dbReference>
<evidence type="ECO:0000256" key="1">
    <source>
        <dbReference type="ARBA" id="ARBA00004651"/>
    </source>
</evidence>
<dbReference type="InterPro" id="IPR022813">
    <property type="entry name" value="SecD/SecF_arch_bac"/>
</dbReference>
<dbReference type="EMBL" id="NZBD01000004">
    <property type="protein sequence ID" value="MAG17968.1"/>
    <property type="molecule type" value="Genomic_DNA"/>
</dbReference>
<proteinExistence type="inferred from homology"/>
<evidence type="ECO:0000256" key="9">
    <source>
        <dbReference type="HAMAP-Rule" id="MF_01464"/>
    </source>
</evidence>
<dbReference type="Pfam" id="PF07549">
    <property type="entry name" value="Sec_GG"/>
    <property type="match status" value="1"/>
</dbReference>
<feature type="transmembrane region" description="Helical" evidence="9">
    <location>
        <begin position="322"/>
        <end position="346"/>
    </location>
</feature>
<comment type="caution">
    <text evidence="9">Lacks conserved residue(s) required for the propagation of feature annotation.</text>
</comment>
<dbReference type="Pfam" id="PF02355">
    <property type="entry name" value="SecD_SecF_C"/>
    <property type="match status" value="1"/>
</dbReference>
<keyword evidence="3 9" id="KW-1003">Cell membrane</keyword>
<feature type="transmembrane region" description="Helical" evidence="9">
    <location>
        <begin position="221"/>
        <end position="241"/>
    </location>
</feature>
<feature type="domain" description="Protein export membrane protein SecD/SecF C-terminal" evidence="10">
    <location>
        <begin position="176"/>
        <end position="347"/>
    </location>
</feature>
<keyword evidence="7 9" id="KW-0811">Translocation</keyword>
<name>A0A2D6LPD2_9ARCH</name>
<dbReference type="Gene3D" id="1.20.1640.10">
    <property type="entry name" value="Multidrug efflux transporter AcrB transmembrane domain"/>
    <property type="match status" value="1"/>
</dbReference>
<comment type="function">
    <text evidence="9">Involved in protein export.</text>
</comment>
<dbReference type="GO" id="GO:0005886">
    <property type="term" value="C:plasma membrane"/>
    <property type="evidence" value="ECO:0007669"/>
    <property type="project" value="UniProtKB-SubCell"/>
</dbReference>
<protein>
    <recommendedName>
        <fullName evidence="9">Protein-export membrane protein SecF</fullName>
    </recommendedName>
</protein>
<dbReference type="InterPro" id="IPR022646">
    <property type="entry name" value="SecD/SecF_CS"/>
</dbReference>
<dbReference type="PANTHER" id="PTHR30081">
    <property type="entry name" value="PROTEIN-EXPORT MEMBRANE PROTEIN SEC"/>
    <property type="match status" value="1"/>
</dbReference>
<dbReference type="AlphaFoldDB" id="A0A2D6LPD2"/>
<dbReference type="GO" id="GO:0065002">
    <property type="term" value="P:intracellular protein transmembrane transport"/>
    <property type="evidence" value="ECO:0007669"/>
    <property type="project" value="UniProtKB-UniRule"/>
</dbReference>
<evidence type="ECO:0000256" key="8">
    <source>
        <dbReference type="ARBA" id="ARBA00023136"/>
    </source>
</evidence>
<keyword evidence="8 9" id="KW-0472">Membrane</keyword>
<comment type="similarity">
    <text evidence="9">Belongs to the SecD/SecF family. SecF subfamily.</text>
</comment>
<evidence type="ECO:0000256" key="5">
    <source>
        <dbReference type="ARBA" id="ARBA00022927"/>
    </source>
</evidence>
<feature type="transmembrane region" description="Helical" evidence="9">
    <location>
        <begin position="191"/>
        <end position="214"/>
    </location>
</feature>
<keyword evidence="4 9" id="KW-0812">Transmembrane</keyword>